<evidence type="ECO:0000313" key="2">
    <source>
        <dbReference type="Proteomes" id="UP000306102"/>
    </source>
</evidence>
<dbReference type="EMBL" id="SDRB02013160">
    <property type="protein sequence ID" value="THF95781.1"/>
    <property type="molecule type" value="Genomic_DNA"/>
</dbReference>
<comment type="caution">
    <text evidence="1">The sequence shown here is derived from an EMBL/GenBank/DDBJ whole genome shotgun (WGS) entry which is preliminary data.</text>
</comment>
<organism evidence="1 2">
    <name type="scientific">Camellia sinensis var. sinensis</name>
    <name type="common">China tea</name>
    <dbReference type="NCBI Taxonomy" id="542762"/>
    <lineage>
        <taxon>Eukaryota</taxon>
        <taxon>Viridiplantae</taxon>
        <taxon>Streptophyta</taxon>
        <taxon>Embryophyta</taxon>
        <taxon>Tracheophyta</taxon>
        <taxon>Spermatophyta</taxon>
        <taxon>Magnoliopsida</taxon>
        <taxon>eudicotyledons</taxon>
        <taxon>Gunneridae</taxon>
        <taxon>Pentapetalae</taxon>
        <taxon>asterids</taxon>
        <taxon>Ericales</taxon>
        <taxon>Theaceae</taxon>
        <taxon>Camellia</taxon>
    </lineage>
</organism>
<dbReference type="STRING" id="542762.A0A4S4D0Q1"/>
<name>A0A4S4D0Q1_CAMSN</name>
<gene>
    <name evidence="1" type="ORF">TEA_020799</name>
</gene>
<sequence>MISGRCNTAIGECLTDEGEGGEEFLMESKMIRSSARDSFKFLTKYLKTFSGEDAYNIGEAKEEAVCTIIEFVKAPDMFQGNITNVISTIQANKITEDATQAGELIAPERLREFVKIARNCLLDRGTEWPSIDDVEQSPQIALQLQQTWNNDMEMGSNPKMIRWKNRSVQPSVVLITMCCHMMVHLT</sequence>
<protein>
    <submittedName>
        <fullName evidence="1">Uncharacterized protein</fullName>
    </submittedName>
</protein>
<accession>A0A4S4D0Q1</accession>
<reference evidence="1 2" key="1">
    <citation type="journal article" date="2018" name="Proc. Natl. Acad. Sci. U.S.A.">
        <title>Draft genome sequence of Camellia sinensis var. sinensis provides insights into the evolution of the tea genome and tea quality.</title>
        <authorList>
            <person name="Wei C."/>
            <person name="Yang H."/>
            <person name="Wang S."/>
            <person name="Zhao J."/>
            <person name="Liu C."/>
            <person name="Gao L."/>
            <person name="Xia E."/>
            <person name="Lu Y."/>
            <person name="Tai Y."/>
            <person name="She G."/>
            <person name="Sun J."/>
            <person name="Cao H."/>
            <person name="Tong W."/>
            <person name="Gao Q."/>
            <person name="Li Y."/>
            <person name="Deng W."/>
            <person name="Jiang X."/>
            <person name="Wang W."/>
            <person name="Chen Q."/>
            <person name="Zhang S."/>
            <person name="Li H."/>
            <person name="Wu J."/>
            <person name="Wang P."/>
            <person name="Li P."/>
            <person name="Shi C."/>
            <person name="Zheng F."/>
            <person name="Jian J."/>
            <person name="Huang B."/>
            <person name="Shan D."/>
            <person name="Shi M."/>
            <person name="Fang C."/>
            <person name="Yue Y."/>
            <person name="Li F."/>
            <person name="Li D."/>
            <person name="Wei S."/>
            <person name="Han B."/>
            <person name="Jiang C."/>
            <person name="Yin Y."/>
            <person name="Xia T."/>
            <person name="Zhang Z."/>
            <person name="Bennetzen J.L."/>
            <person name="Zhao S."/>
            <person name="Wan X."/>
        </authorList>
    </citation>
    <scope>NUCLEOTIDE SEQUENCE [LARGE SCALE GENOMIC DNA]</scope>
    <source>
        <strain evidence="2">cv. Shuchazao</strain>
        <tissue evidence="1">Leaf</tissue>
    </source>
</reference>
<proteinExistence type="predicted"/>
<dbReference type="Proteomes" id="UP000306102">
    <property type="component" value="Unassembled WGS sequence"/>
</dbReference>
<evidence type="ECO:0000313" key="1">
    <source>
        <dbReference type="EMBL" id="THF95781.1"/>
    </source>
</evidence>
<keyword evidence="2" id="KW-1185">Reference proteome</keyword>
<dbReference type="AlphaFoldDB" id="A0A4S4D0Q1"/>